<dbReference type="OrthoDB" id="571920at2"/>
<dbReference type="AlphaFoldDB" id="A0A3N6PFY5"/>
<comment type="caution">
    <text evidence="1">The sequence shown here is derived from an EMBL/GenBank/DDBJ whole genome shotgun (WGS) entry which is preliminary data.</text>
</comment>
<evidence type="ECO:0000313" key="2">
    <source>
        <dbReference type="Proteomes" id="UP000269154"/>
    </source>
</evidence>
<dbReference type="EMBL" id="RCBY01000151">
    <property type="protein sequence ID" value="RQH32650.1"/>
    <property type="molecule type" value="Genomic_DNA"/>
</dbReference>
<evidence type="ECO:0000313" key="1">
    <source>
        <dbReference type="EMBL" id="RQH32650.1"/>
    </source>
</evidence>
<gene>
    <name evidence="1" type="ORF">D5R40_22085</name>
</gene>
<organism evidence="1 2">
    <name type="scientific">Okeania hirsuta</name>
    <dbReference type="NCBI Taxonomy" id="1458930"/>
    <lineage>
        <taxon>Bacteria</taxon>
        <taxon>Bacillati</taxon>
        <taxon>Cyanobacteriota</taxon>
        <taxon>Cyanophyceae</taxon>
        <taxon>Oscillatoriophycideae</taxon>
        <taxon>Oscillatoriales</taxon>
        <taxon>Microcoleaceae</taxon>
        <taxon>Okeania</taxon>
    </lineage>
</organism>
<name>A0A3N6PFY5_9CYAN</name>
<accession>A0A3N6PFY5</accession>
<protein>
    <submittedName>
        <fullName evidence="1">Nitrogen fixation protein</fullName>
    </submittedName>
</protein>
<proteinExistence type="predicted"/>
<dbReference type="RefSeq" id="WP_124155193.1">
    <property type="nucleotide sequence ID" value="NZ_CAWOLW010000059.1"/>
</dbReference>
<sequence length="148" mass="16493">MENVTNNKTTLCPSARPEMQDSQVFGIISGTVDKPRLAYLKQPLPVTEEVMALSGSVTPTEVFRTTAPCAEKKCQHFDGANCRLAMQVVENLPTVVEQLPPCSIRTNCRWWKQEGKAACMRCPQVISSNYTSSEVIKQVAKPFDRSDR</sequence>
<reference evidence="1 2" key="1">
    <citation type="journal article" date="2018" name="ACS Chem. Biol.">
        <title>Ketoreductase domain dysfunction expands chemodiversity: malyngamide biosynthesis in the cyanobacterium Okeania hirsuta.</title>
        <authorList>
            <person name="Moss N.A."/>
            <person name="Leao T."/>
            <person name="Rankin M."/>
            <person name="McCullough T.M."/>
            <person name="Qu P."/>
            <person name="Korobeynikov A."/>
            <person name="Smith J.L."/>
            <person name="Gerwick L."/>
            <person name="Gerwick W.H."/>
        </authorList>
    </citation>
    <scope>NUCLEOTIDE SEQUENCE [LARGE SCALE GENOMIC DNA]</scope>
    <source>
        <strain evidence="1 2">PAB10Feb10-1</strain>
    </source>
</reference>
<dbReference type="Proteomes" id="UP000269154">
    <property type="component" value="Unassembled WGS sequence"/>
</dbReference>
<keyword evidence="2" id="KW-1185">Reference proteome</keyword>